<keyword evidence="10" id="KW-0560">Oxidoreductase</keyword>
<evidence type="ECO:0000256" key="6">
    <source>
        <dbReference type="ARBA" id="ARBA00022630"/>
    </source>
</evidence>
<evidence type="ECO:0000313" key="12">
    <source>
        <dbReference type="EMBL" id="NDV35787.1"/>
    </source>
</evidence>
<dbReference type="GO" id="GO:0032451">
    <property type="term" value="F:demethylase activity"/>
    <property type="evidence" value="ECO:0007669"/>
    <property type="project" value="TreeGrafter"/>
</dbReference>
<evidence type="ECO:0000256" key="11">
    <source>
        <dbReference type="ARBA" id="ARBA00031313"/>
    </source>
</evidence>
<comment type="cofactor">
    <cofactor evidence="1">
        <name>FMN</name>
        <dbReference type="ChEBI" id="CHEBI:58210"/>
    </cofactor>
</comment>
<keyword evidence="9" id="KW-0521">NADP</keyword>
<dbReference type="GO" id="GO:0009235">
    <property type="term" value="P:cobalamin metabolic process"/>
    <property type="evidence" value="ECO:0007669"/>
    <property type="project" value="TreeGrafter"/>
</dbReference>
<comment type="similarity">
    <text evidence="4">Belongs to the MMACHC family.</text>
</comment>
<dbReference type="GO" id="GO:0071949">
    <property type="term" value="F:FAD binding"/>
    <property type="evidence" value="ECO:0007669"/>
    <property type="project" value="TreeGrafter"/>
</dbReference>
<organism evidence="12">
    <name type="scientific">Arcella intermedia</name>
    <dbReference type="NCBI Taxonomy" id="1963864"/>
    <lineage>
        <taxon>Eukaryota</taxon>
        <taxon>Amoebozoa</taxon>
        <taxon>Tubulinea</taxon>
        <taxon>Elardia</taxon>
        <taxon>Arcellinida</taxon>
        <taxon>Sphaerothecina</taxon>
        <taxon>Arcellidae</taxon>
        <taxon>Arcella</taxon>
    </lineage>
</organism>
<evidence type="ECO:0000256" key="7">
    <source>
        <dbReference type="ARBA" id="ARBA00022643"/>
    </source>
</evidence>
<dbReference type="EMBL" id="GIBP01006818">
    <property type="protein sequence ID" value="NDV35787.1"/>
    <property type="molecule type" value="Transcribed_RNA"/>
</dbReference>
<dbReference type="Pfam" id="PF16690">
    <property type="entry name" value="MMACHC"/>
    <property type="match status" value="1"/>
</dbReference>
<dbReference type="InterPro" id="IPR032037">
    <property type="entry name" value="MMACHC"/>
</dbReference>
<evidence type="ECO:0000256" key="3">
    <source>
        <dbReference type="ARBA" id="ARBA00004496"/>
    </source>
</evidence>
<keyword evidence="8" id="KW-0274">FAD</keyword>
<protein>
    <recommendedName>
        <fullName evidence="11">Cyanocobalamin reductase (cyanide-eliminating)</fullName>
    </recommendedName>
</protein>
<dbReference type="PANTHER" id="PTHR31457">
    <property type="entry name" value="METHYLMALONIC ACIDURIA AND HOMOCYSTINURIA TYPE C PROTEIN"/>
    <property type="match status" value="1"/>
</dbReference>
<comment type="cofactor">
    <cofactor evidence="2">
        <name>FAD</name>
        <dbReference type="ChEBI" id="CHEBI:57692"/>
    </cofactor>
</comment>
<evidence type="ECO:0000256" key="2">
    <source>
        <dbReference type="ARBA" id="ARBA00001974"/>
    </source>
</evidence>
<keyword evidence="5" id="KW-0963">Cytoplasm</keyword>
<dbReference type="GO" id="GO:0033787">
    <property type="term" value="F:cyanocobalamin reductase (cyanide-eliminating) (NADP+) activity"/>
    <property type="evidence" value="ECO:0007669"/>
    <property type="project" value="TreeGrafter"/>
</dbReference>
<evidence type="ECO:0000256" key="5">
    <source>
        <dbReference type="ARBA" id="ARBA00022490"/>
    </source>
</evidence>
<keyword evidence="7" id="KW-0288">FMN</keyword>
<evidence type="ECO:0000256" key="1">
    <source>
        <dbReference type="ARBA" id="ARBA00001917"/>
    </source>
</evidence>
<dbReference type="GO" id="GO:0005737">
    <property type="term" value="C:cytoplasm"/>
    <property type="evidence" value="ECO:0007669"/>
    <property type="project" value="UniProtKB-SubCell"/>
</dbReference>
<evidence type="ECO:0000256" key="10">
    <source>
        <dbReference type="ARBA" id="ARBA00023002"/>
    </source>
</evidence>
<name>A0A6B2LG05_9EUKA</name>
<dbReference type="PANTHER" id="PTHR31457:SF2">
    <property type="entry name" value="CYANOCOBALAMIN REDUCTASE _ ALKYLCOBALAMIN DEALKYLASE"/>
    <property type="match status" value="1"/>
</dbReference>
<proteinExistence type="inferred from homology"/>
<sequence>MWKTLSSGLEKDGFCICEGFHVNHYNTLVPKYALPTYQRSDPIGFVIGATKEFWTPFSNHLRKSGKISPDPVDSYCRNTIQQTIQQTISEYNSTNTEKVEYDLRFYDSPPKSGKFVHVQTAGHVAGFAYYDGDTFWSASGKYGVWFVYRAVLVVNMNFGELGVPEPVLPLPVLSEKEKMEIERLTKLAEETFWQDSSILLQIRDVCEVGKLEWRYSGSLLDYFYPIQTTKTQVLHSILQQPHET</sequence>
<dbReference type="AlphaFoldDB" id="A0A6B2LG05"/>
<evidence type="ECO:0000256" key="9">
    <source>
        <dbReference type="ARBA" id="ARBA00022857"/>
    </source>
</evidence>
<accession>A0A6B2LG05</accession>
<evidence type="ECO:0000256" key="4">
    <source>
        <dbReference type="ARBA" id="ARBA00007762"/>
    </source>
</evidence>
<reference evidence="12" key="1">
    <citation type="journal article" date="2020" name="J. Eukaryot. Microbiol.">
        <title>De novo Sequencing, Assembly and Annotation of the Transcriptome for the Free-Living Testate Amoeba Arcella intermedia.</title>
        <authorList>
            <person name="Ribeiro G.M."/>
            <person name="Porfirio-Sousa A.L."/>
            <person name="Maurer-Alcala X.X."/>
            <person name="Katz L.A."/>
            <person name="Lahr D.J.G."/>
        </authorList>
    </citation>
    <scope>NUCLEOTIDE SEQUENCE</scope>
</reference>
<comment type="subcellular location">
    <subcellularLocation>
        <location evidence="3">Cytoplasm</location>
    </subcellularLocation>
</comment>
<evidence type="ECO:0000256" key="8">
    <source>
        <dbReference type="ARBA" id="ARBA00022827"/>
    </source>
</evidence>
<keyword evidence="6" id="KW-0285">Flavoprotein</keyword>